<gene>
    <name evidence="3" type="ORF">SAMN04488120_10555</name>
</gene>
<sequence length="396" mass="43221">MAHPAPEKTTTGGAKIHRPQAGQEPERPIAPHEYPRRVLLCLTGLSPAVVTETLYALLRRTPAFVPTEIVLLTTSKGKKLAEEGLVGGAQDRIRAVFAQSVHANAGMYPASVQIRVLPGSDQAPLEDIRNAADSVAVGDFIVGCVRELASDPRCAIHASLAGGRKTMGYYLGTAMALYGRAQDSLSHVLISAPFDTLPEFYFPQPGLKLALPGGGTVDTGSAQVDLVDLPFVRMGADPNGTSRRTPPSFSETVARRARMLEPRRLEFAPEDGMVRIGRSRLELHLPPLQLALYWLIARLWKRGDPIQRKNLPLDEFQRCLNGCSARHAPCGTGVQDPQDLINQFDRTLARLNAALGRILDEDSPYHVRRLENRSGRYGLGLASHEIIEPEEAAQPF</sequence>
<accession>A0A1I2J0S7</accession>
<protein>
    <submittedName>
        <fullName evidence="3">CRISPR-associated protein, Csx6 family</fullName>
    </submittedName>
</protein>
<proteinExistence type="predicted"/>
<evidence type="ECO:0000259" key="2">
    <source>
        <dbReference type="Pfam" id="PF09623"/>
    </source>
</evidence>
<dbReference type="RefSeq" id="WP_091533110.1">
    <property type="nucleotide sequence ID" value="NZ_FOOC01000005.1"/>
</dbReference>
<feature type="domain" description="CRISPR system ring nuclease SSO2081-like" evidence="2">
    <location>
        <begin position="46"/>
        <end position="244"/>
    </location>
</feature>
<keyword evidence="4" id="KW-1185">Reference proteome</keyword>
<dbReference type="NCBIfam" id="TIGR02584">
    <property type="entry name" value="cas_NE0113"/>
    <property type="match status" value="1"/>
</dbReference>
<organism evidence="3 4">
    <name type="scientific">Fontimonas thermophila</name>
    <dbReference type="NCBI Taxonomy" id="1076937"/>
    <lineage>
        <taxon>Bacteria</taxon>
        <taxon>Pseudomonadati</taxon>
        <taxon>Pseudomonadota</taxon>
        <taxon>Gammaproteobacteria</taxon>
        <taxon>Nevskiales</taxon>
        <taxon>Nevskiaceae</taxon>
        <taxon>Fontimonas</taxon>
    </lineage>
</organism>
<dbReference type="Proteomes" id="UP000199771">
    <property type="component" value="Unassembled WGS sequence"/>
</dbReference>
<feature type="region of interest" description="Disordered" evidence="1">
    <location>
        <begin position="1"/>
        <end position="30"/>
    </location>
</feature>
<dbReference type="InterPro" id="IPR019092">
    <property type="entry name" value="SSO2081-like_dom"/>
</dbReference>
<evidence type="ECO:0000313" key="4">
    <source>
        <dbReference type="Proteomes" id="UP000199771"/>
    </source>
</evidence>
<evidence type="ECO:0000256" key="1">
    <source>
        <dbReference type="SAM" id="MobiDB-lite"/>
    </source>
</evidence>
<evidence type="ECO:0000313" key="3">
    <source>
        <dbReference type="EMBL" id="SFF47473.1"/>
    </source>
</evidence>
<dbReference type="Pfam" id="PF09623">
    <property type="entry name" value="Cas_NE0113"/>
    <property type="match status" value="1"/>
</dbReference>
<dbReference type="EMBL" id="FOOC01000005">
    <property type="protein sequence ID" value="SFF47473.1"/>
    <property type="molecule type" value="Genomic_DNA"/>
</dbReference>
<dbReference type="STRING" id="1076937.SAMN04488120_10555"/>
<reference evidence="3 4" key="1">
    <citation type="submission" date="2016-10" db="EMBL/GenBank/DDBJ databases">
        <authorList>
            <person name="de Groot N.N."/>
        </authorList>
    </citation>
    <scope>NUCLEOTIDE SEQUENCE [LARGE SCALE GENOMIC DNA]</scope>
    <source>
        <strain evidence="3 4">DSM 23609</strain>
    </source>
</reference>
<dbReference type="InterPro" id="IPR013413">
    <property type="entry name" value="CRISPR-assoc_prot_NE0113"/>
</dbReference>
<dbReference type="AlphaFoldDB" id="A0A1I2J0S7"/>
<name>A0A1I2J0S7_9GAMM</name>